<dbReference type="InterPro" id="IPR002035">
    <property type="entry name" value="VWF_A"/>
</dbReference>
<dbReference type="Pfam" id="PF00092">
    <property type="entry name" value="VWA"/>
    <property type="match status" value="1"/>
</dbReference>
<feature type="domain" description="VWFA" evidence="4">
    <location>
        <begin position="277"/>
        <end position="473"/>
    </location>
</feature>
<gene>
    <name evidence="5" type="ORF">M8N44_04810</name>
</gene>
<dbReference type="SUPFAM" id="SSF53300">
    <property type="entry name" value="vWA-like"/>
    <property type="match status" value="1"/>
</dbReference>
<proteinExistence type="predicted"/>
<keyword evidence="3" id="KW-0732">Signal</keyword>
<dbReference type="PROSITE" id="PS50234">
    <property type="entry name" value="VWFA"/>
    <property type="match status" value="1"/>
</dbReference>
<accession>A0ABT0R6K1</accession>
<reference evidence="5 6" key="1">
    <citation type="submission" date="2022-03" db="EMBL/GenBank/DDBJ databases">
        <title>Taxonomic description of new species and reclassification of some bacterial strains.</title>
        <authorList>
            <person name="Ndongo S."/>
        </authorList>
    </citation>
    <scope>NUCLEOTIDE SEQUENCE [LARGE SCALE GENOMIC DNA]</scope>
    <source>
        <strain evidence="5 6">Marseille-P6666</strain>
    </source>
</reference>
<organism evidence="5 6">
    <name type="scientific">Akkermansia massiliensis</name>
    <dbReference type="NCBI Taxonomy" id="2927224"/>
    <lineage>
        <taxon>Bacteria</taxon>
        <taxon>Pseudomonadati</taxon>
        <taxon>Verrucomicrobiota</taxon>
        <taxon>Verrucomicrobiia</taxon>
        <taxon>Verrucomicrobiales</taxon>
        <taxon>Akkermansiaceae</taxon>
        <taxon>Akkermansia</taxon>
    </lineage>
</organism>
<feature type="region of interest" description="Disordered" evidence="2">
    <location>
        <begin position="24"/>
        <end position="54"/>
    </location>
</feature>
<evidence type="ECO:0000259" key="4">
    <source>
        <dbReference type="PROSITE" id="PS50234"/>
    </source>
</evidence>
<feature type="coiled-coil region" evidence="1">
    <location>
        <begin position="558"/>
        <end position="585"/>
    </location>
</feature>
<dbReference type="CDD" id="cd00198">
    <property type="entry name" value="vWFA"/>
    <property type="match status" value="1"/>
</dbReference>
<name>A0ABT0R6K1_9BACT</name>
<feature type="region of interest" description="Disordered" evidence="2">
    <location>
        <begin position="623"/>
        <end position="645"/>
    </location>
</feature>
<dbReference type="RefSeq" id="WP_146021096.1">
    <property type="nucleotide sequence ID" value="NZ_CP072027.1"/>
</dbReference>
<feature type="compositionally biased region" description="Basic and acidic residues" evidence="2">
    <location>
        <begin position="632"/>
        <end position="645"/>
    </location>
</feature>
<dbReference type="InterPro" id="IPR036465">
    <property type="entry name" value="vWFA_dom_sf"/>
</dbReference>
<sequence>MNRIIACTALGLLGAGSFCAQAEPTPVPTDGKPVPEGKARYSVTPGPEGEKQDAKTGTVLVTVKSVDAEKSASAVTVTTTGNGVVLTKAVNAGPEKAMGARNAAYSVTTVKGTAPGEMEIRVTPRAEGASSGISAVPPQKGVFITRKAASLPGGSGKEGIFRIKPSAVEPVREAAYSIKTEGSGSEKLTISVAPGLEKTSSGGAAVPAKGDVVVTRAVVTGNVKGVKDAAYSVTVADRTAPGEAEISVTPKQEEASSGTPAAPVQGAAEKDDRAVVQIALLLDTSSSMNGLIDQARTYLWKIVNDMTLARQNGKLPDIQLALYEYGNDGLSSRDAWIRRVLPFTDDLDKVSEELFKLKTYGGTECCGAVIDRAVKELKWNTDDPHALKLVFIAGNEPFNQGSVPYAEAIARGLERGITVNTIHCGNAGDSDTRLWKDGAKKGDGSFLNIDHNAAPPDPETPFDGELAKLSSSLNATYLAYGSPEVQAERLSKQERQDTLALKLSPAAAVGRASAKANKAAYSNTSWDLVDFYDRNGVQALGDLGTAGQLPKELEGKTAEEVEAIVKKKAEERGALQKKVKELDARRNEWLAKWKQQSASRDAKPNTLEDAIIQAVRQQASKKQFSFVEENETEGKDSPMNDRVKK</sequence>
<feature type="chain" id="PRO_5047293079" evidence="3">
    <location>
        <begin position="23"/>
        <end position="645"/>
    </location>
</feature>
<evidence type="ECO:0000256" key="3">
    <source>
        <dbReference type="SAM" id="SignalP"/>
    </source>
</evidence>
<protein>
    <submittedName>
        <fullName evidence="5">VWA domain-containing protein</fullName>
    </submittedName>
</protein>
<dbReference type="GeneID" id="84023167"/>
<dbReference type="Gene3D" id="3.40.50.410">
    <property type="entry name" value="von Willebrand factor, type A domain"/>
    <property type="match status" value="1"/>
</dbReference>
<dbReference type="EMBL" id="JAMGSI010000001">
    <property type="protein sequence ID" value="MCL6656638.1"/>
    <property type="molecule type" value="Genomic_DNA"/>
</dbReference>
<feature type="region of interest" description="Disordered" evidence="2">
    <location>
        <begin position="242"/>
        <end position="268"/>
    </location>
</feature>
<evidence type="ECO:0000313" key="6">
    <source>
        <dbReference type="Proteomes" id="UP001202031"/>
    </source>
</evidence>
<evidence type="ECO:0000256" key="1">
    <source>
        <dbReference type="SAM" id="Coils"/>
    </source>
</evidence>
<comment type="caution">
    <text evidence="5">The sequence shown here is derived from an EMBL/GenBank/DDBJ whole genome shotgun (WGS) entry which is preliminary data.</text>
</comment>
<dbReference type="Proteomes" id="UP001202031">
    <property type="component" value="Unassembled WGS sequence"/>
</dbReference>
<evidence type="ECO:0000256" key="2">
    <source>
        <dbReference type="SAM" id="MobiDB-lite"/>
    </source>
</evidence>
<keyword evidence="6" id="KW-1185">Reference proteome</keyword>
<feature type="signal peptide" evidence="3">
    <location>
        <begin position="1"/>
        <end position="22"/>
    </location>
</feature>
<evidence type="ECO:0000313" key="5">
    <source>
        <dbReference type="EMBL" id="MCL6656638.1"/>
    </source>
</evidence>
<keyword evidence="1" id="KW-0175">Coiled coil</keyword>